<keyword evidence="2" id="KW-0732">Signal</keyword>
<keyword evidence="4" id="KW-1185">Reference proteome</keyword>
<evidence type="ECO:0000313" key="4">
    <source>
        <dbReference type="Proteomes" id="UP000507245"/>
    </source>
</evidence>
<dbReference type="Proteomes" id="UP000507245">
    <property type="component" value="Unassembled WGS sequence"/>
</dbReference>
<accession>A0A6J5XZR1</accession>
<feature type="chain" id="PRO_5027091400" evidence="2">
    <location>
        <begin position="22"/>
        <end position="136"/>
    </location>
</feature>
<dbReference type="AlphaFoldDB" id="A0A6J5XZR1"/>
<feature type="region of interest" description="Disordered" evidence="1">
    <location>
        <begin position="81"/>
        <end position="113"/>
    </location>
</feature>
<evidence type="ECO:0000313" key="3">
    <source>
        <dbReference type="EMBL" id="CAB4319189.1"/>
    </source>
</evidence>
<organism evidence="3 4">
    <name type="scientific">Prunus armeniaca</name>
    <name type="common">Apricot</name>
    <name type="synonym">Armeniaca vulgaris</name>
    <dbReference type="NCBI Taxonomy" id="36596"/>
    <lineage>
        <taxon>Eukaryota</taxon>
        <taxon>Viridiplantae</taxon>
        <taxon>Streptophyta</taxon>
        <taxon>Embryophyta</taxon>
        <taxon>Tracheophyta</taxon>
        <taxon>Spermatophyta</taxon>
        <taxon>Magnoliopsida</taxon>
        <taxon>eudicotyledons</taxon>
        <taxon>Gunneridae</taxon>
        <taxon>Pentapetalae</taxon>
        <taxon>rosids</taxon>
        <taxon>fabids</taxon>
        <taxon>Rosales</taxon>
        <taxon>Rosaceae</taxon>
        <taxon>Amygdaloideae</taxon>
        <taxon>Amygdaleae</taxon>
        <taxon>Prunus</taxon>
    </lineage>
</organism>
<feature type="signal peptide" evidence="2">
    <location>
        <begin position="1"/>
        <end position="21"/>
    </location>
</feature>
<name>A0A6J5XZR1_PRUAR</name>
<protein>
    <submittedName>
        <fullName evidence="3">Uncharacterized protein</fullName>
    </submittedName>
</protein>
<evidence type="ECO:0000256" key="1">
    <source>
        <dbReference type="SAM" id="MobiDB-lite"/>
    </source>
</evidence>
<reference evidence="4" key="1">
    <citation type="journal article" date="2020" name="Genome Biol.">
        <title>Gamete binning: chromosome-level and haplotype-resolved genome assembly enabled by high-throughput single-cell sequencing of gamete genomes.</title>
        <authorList>
            <person name="Campoy J.A."/>
            <person name="Sun H."/>
            <person name="Goel M."/>
            <person name="Jiao W.-B."/>
            <person name="Folz-Donahue K."/>
            <person name="Wang N."/>
            <person name="Rubio M."/>
            <person name="Liu C."/>
            <person name="Kukat C."/>
            <person name="Ruiz D."/>
            <person name="Huettel B."/>
            <person name="Schneeberger K."/>
        </authorList>
    </citation>
    <scope>NUCLEOTIDE SEQUENCE [LARGE SCALE GENOMIC DNA]</scope>
    <source>
        <strain evidence="4">cv. Rojo Pasion</strain>
    </source>
</reference>
<dbReference type="EMBL" id="CAEKKB010000007">
    <property type="protein sequence ID" value="CAB4319189.1"/>
    <property type="molecule type" value="Genomic_DNA"/>
</dbReference>
<proteinExistence type="predicted"/>
<evidence type="ECO:0000256" key="2">
    <source>
        <dbReference type="SAM" id="SignalP"/>
    </source>
</evidence>
<gene>
    <name evidence="3" type="ORF">ORAREDHAP_LOCUS46366</name>
</gene>
<sequence>MRLLTRCGLSWLFGRYSWLSAVSDADSVKRGWKGRPQAPWGGDLDVIAEFLGLGGGWGSRSAMPLGPTLQWGGVGTAGGVEGGAVGGGSSVKRMGQMQGRPREGGPTETGMTKVGWKANGRLKYFTWGGGGRPGRT</sequence>